<evidence type="ECO:0000259" key="2">
    <source>
        <dbReference type="Pfam" id="PF08914"/>
    </source>
</evidence>
<dbReference type="Pfam" id="PF08914">
    <property type="entry name" value="Myb_Rap1"/>
    <property type="match status" value="1"/>
</dbReference>
<feature type="region of interest" description="Disordered" evidence="1">
    <location>
        <begin position="226"/>
        <end position="800"/>
    </location>
</feature>
<protein>
    <recommendedName>
        <fullName evidence="2">TERF2-interacting telomeric protein 1 Myb domain-containing protein</fullName>
    </recommendedName>
</protein>
<name>A0A4Y7PV39_9AGAM</name>
<dbReference type="InterPro" id="IPR009057">
    <property type="entry name" value="Homeodomain-like_sf"/>
</dbReference>
<evidence type="ECO:0000313" key="3">
    <source>
        <dbReference type="EMBL" id="TDL18896.1"/>
    </source>
</evidence>
<evidence type="ECO:0000313" key="4">
    <source>
        <dbReference type="Proteomes" id="UP000294933"/>
    </source>
</evidence>
<organism evidence="3 4">
    <name type="scientific">Rickenella mellea</name>
    <dbReference type="NCBI Taxonomy" id="50990"/>
    <lineage>
        <taxon>Eukaryota</taxon>
        <taxon>Fungi</taxon>
        <taxon>Dikarya</taxon>
        <taxon>Basidiomycota</taxon>
        <taxon>Agaricomycotina</taxon>
        <taxon>Agaricomycetes</taxon>
        <taxon>Hymenochaetales</taxon>
        <taxon>Rickenellaceae</taxon>
        <taxon>Rickenella</taxon>
    </lineage>
</organism>
<dbReference type="Gene3D" id="1.10.10.60">
    <property type="entry name" value="Homeodomain-like"/>
    <property type="match status" value="1"/>
</dbReference>
<dbReference type="InterPro" id="IPR015010">
    <property type="entry name" value="TERF2IP_Myb"/>
</dbReference>
<feature type="compositionally biased region" description="Polar residues" evidence="1">
    <location>
        <begin position="390"/>
        <end position="404"/>
    </location>
</feature>
<feature type="compositionally biased region" description="Polar residues" evidence="1">
    <location>
        <begin position="732"/>
        <end position="741"/>
    </location>
</feature>
<dbReference type="OrthoDB" id="435460at2759"/>
<feature type="compositionally biased region" description="Basic and acidic residues" evidence="1">
    <location>
        <begin position="451"/>
        <end position="467"/>
    </location>
</feature>
<feature type="domain" description="TERF2-interacting telomeric protein 1 Myb" evidence="2">
    <location>
        <begin position="125"/>
        <end position="191"/>
    </location>
</feature>
<dbReference type="VEuPathDB" id="FungiDB:BD410DRAFT_792678"/>
<sequence length="800" mass="86738">MARSDEELDDGAEIFVHKETGQPVKFYLHSKLLKEQVVNIRDKIKSNGGEVIEIEADADTVIVPSALLKIMKAKYSHSHDTWVEGPDFVRKCVTAKEYSHVDPIRQRMGGRHGGKDDGRLFRTEFTAEDDENLCRYLAHRIPDKESGGRTGNKVYQQLVEHNDAWGEEHRYPWAARHTWHSWRERYKKNLARFDVRIQKIVAKNPPPPNGKGLYPLTRKMIPVGAMESEESEEEGDDEEAPDDAEYVPGANKQAGPSQASGSKKRRGESDDEASPPAKRRPQPRRAVPRRVDDTSIPAQVRQAGEQQTDNHGDEDVGQGDVDDGFMPHRDEIVVDDPEPTVNPAPMNTQATLVGSQPGPSQIPSSSPVRPPPAKSPAARKTAEMVYLEPATSSKHTSQSRQKASTVGFETAGDSIVITNRKVSAPTSKGSDGPSDPKKSGTVGSTQGGPRSTDRPRDATTEEARKQVPEQLHGRQPQITSNKPAQKRAAEVQPTPGPSQPRASILTSVAGTRSQSGQSKQLAVVLPPPSPPKGTRAARNPARSVAHGPPTTSAPAPAPAPTPMRMTRARSRSAEPQSQPVPSAERAKNKGKARARELTPVDEGVEESSQSPEQEGTPGEESFHDELSVEGVLGLEESSADVDDASPDKPQDPADSPKDADDAEGDESSDESENDDEASEDPFTAQAQKMVFQVAPGRRASARPSSPSSVAYGGKGSPRSSVMVSNRKGKNPLQKNLANQLGGTDVEESSDSSERFPTPNTRARKVKDVRILEMKKQPFTPVPGTRAAAVASTRRLRGSQR</sequence>
<feature type="compositionally biased region" description="Basic residues" evidence="1">
    <location>
        <begin position="277"/>
        <end position="288"/>
    </location>
</feature>
<feature type="compositionally biased region" description="Acidic residues" evidence="1">
    <location>
        <begin position="660"/>
        <end position="679"/>
    </location>
</feature>
<dbReference type="STRING" id="50990.A0A4Y7PV39"/>
<feature type="compositionally biased region" description="Low complexity" evidence="1">
    <location>
        <begin position="694"/>
        <end position="708"/>
    </location>
</feature>
<reference evidence="3 4" key="1">
    <citation type="submission" date="2018-06" db="EMBL/GenBank/DDBJ databases">
        <title>A transcriptomic atlas of mushroom development highlights an independent origin of complex multicellularity.</title>
        <authorList>
            <consortium name="DOE Joint Genome Institute"/>
            <person name="Krizsan K."/>
            <person name="Almasi E."/>
            <person name="Merenyi Z."/>
            <person name="Sahu N."/>
            <person name="Viragh M."/>
            <person name="Koszo T."/>
            <person name="Mondo S."/>
            <person name="Kiss B."/>
            <person name="Balint B."/>
            <person name="Kues U."/>
            <person name="Barry K."/>
            <person name="Hegedus J.C."/>
            <person name="Henrissat B."/>
            <person name="Johnson J."/>
            <person name="Lipzen A."/>
            <person name="Ohm R."/>
            <person name="Nagy I."/>
            <person name="Pangilinan J."/>
            <person name="Yan J."/>
            <person name="Xiong Y."/>
            <person name="Grigoriev I.V."/>
            <person name="Hibbett D.S."/>
            <person name="Nagy L.G."/>
        </authorList>
    </citation>
    <scope>NUCLEOTIDE SEQUENCE [LARGE SCALE GENOMIC DNA]</scope>
    <source>
        <strain evidence="3 4">SZMC22713</strain>
    </source>
</reference>
<feature type="compositionally biased region" description="Polar residues" evidence="1">
    <location>
        <begin position="500"/>
        <end position="520"/>
    </location>
</feature>
<dbReference type="EMBL" id="ML170202">
    <property type="protein sequence ID" value="TDL18896.1"/>
    <property type="molecule type" value="Genomic_DNA"/>
</dbReference>
<dbReference type="Proteomes" id="UP000294933">
    <property type="component" value="Unassembled WGS sequence"/>
</dbReference>
<accession>A0A4Y7PV39</accession>
<gene>
    <name evidence="3" type="ORF">BD410DRAFT_792678</name>
</gene>
<feature type="compositionally biased region" description="Basic and acidic residues" evidence="1">
    <location>
        <begin position="645"/>
        <end position="659"/>
    </location>
</feature>
<feature type="compositionally biased region" description="Basic and acidic residues" evidence="1">
    <location>
        <begin position="765"/>
        <end position="775"/>
    </location>
</feature>
<feature type="compositionally biased region" description="Low complexity" evidence="1">
    <location>
        <begin position="354"/>
        <end position="367"/>
    </location>
</feature>
<dbReference type="SUPFAM" id="SSF46689">
    <property type="entry name" value="Homeodomain-like"/>
    <property type="match status" value="1"/>
</dbReference>
<proteinExistence type="predicted"/>
<dbReference type="AlphaFoldDB" id="A0A4Y7PV39"/>
<evidence type="ECO:0000256" key="1">
    <source>
        <dbReference type="SAM" id="MobiDB-lite"/>
    </source>
</evidence>
<feature type="compositionally biased region" description="Acidic residues" evidence="1">
    <location>
        <begin position="227"/>
        <end position="245"/>
    </location>
</feature>
<dbReference type="CDD" id="cd11655">
    <property type="entry name" value="rap1_myb-like"/>
    <property type="match status" value="1"/>
</dbReference>
<feature type="compositionally biased region" description="Polar residues" evidence="1">
    <location>
        <begin position="416"/>
        <end position="429"/>
    </location>
</feature>
<keyword evidence="4" id="KW-1185">Reference proteome</keyword>